<evidence type="ECO:0000256" key="3">
    <source>
        <dbReference type="ARBA" id="ARBA00023163"/>
    </source>
</evidence>
<dbReference type="InterPro" id="IPR000595">
    <property type="entry name" value="cNMP-bd_dom"/>
</dbReference>
<evidence type="ECO:0000259" key="4">
    <source>
        <dbReference type="PROSITE" id="PS51063"/>
    </source>
</evidence>
<dbReference type="EMBL" id="BANB01000295">
    <property type="protein sequence ID" value="GAN77380.1"/>
    <property type="molecule type" value="Genomic_DNA"/>
</dbReference>
<reference evidence="5 6" key="1">
    <citation type="submission" date="2012-11" db="EMBL/GenBank/DDBJ databases">
        <title>Whole genome sequence of Acidisphaera rubrifaciens HS-AP3.</title>
        <authorList>
            <person name="Azuma Y."/>
            <person name="Higashiura N."/>
            <person name="Hirakawa H."/>
            <person name="Matsushita K."/>
        </authorList>
    </citation>
    <scope>NUCLEOTIDE SEQUENCE [LARGE SCALE GENOMIC DNA]</scope>
    <source>
        <strain evidence="5 6">HS-AP3</strain>
    </source>
</reference>
<name>A0A0D6P6I8_9PROT</name>
<dbReference type="SUPFAM" id="SSF51206">
    <property type="entry name" value="cAMP-binding domain-like"/>
    <property type="match status" value="1"/>
</dbReference>
<dbReference type="AlphaFoldDB" id="A0A0D6P6I8"/>
<dbReference type="InterPro" id="IPR012318">
    <property type="entry name" value="HTH_CRP"/>
</dbReference>
<dbReference type="RefSeq" id="WP_048861422.1">
    <property type="nucleotide sequence ID" value="NZ_BANB01000295.1"/>
</dbReference>
<feature type="domain" description="HTH crp-type" evidence="4">
    <location>
        <begin position="144"/>
        <end position="209"/>
    </location>
</feature>
<dbReference type="InterPro" id="IPR036390">
    <property type="entry name" value="WH_DNA-bd_sf"/>
</dbReference>
<dbReference type="InterPro" id="IPR014710">
    <property type="entry name" value="RmlC-like_jellyroll"/>
</dbReference>
<organism evidence="5 6">
    <name type="scientific">Acidisphaera rubrifaciens HS-AP3</name>
    <dbReference type="NCBI Taxonomy" id="1231350"/>
    <lineage>
        <taxon>Bacteria</taxon>
        <taxon>Pseudomonadati</taxon>
        <taxon>Pseudomonadota</taxon>
        <taxon>Alphaproteobacteria</taxon>
        <taxon>Acetobacterales</taxon>
        <taxon>Acetobacteraceae</taxon>
        <taxon>Acidisphaera</taxon>
    </lineage>
</organism>
<keyword evidence="1" id="KW-0805">Transcription regulation</keyword>
<dbReference type="Pfam" id="PF13545">
    <property type="entry name" value="HTH_Crp_2"/>
    <property type="match status" value="1"/>
</dbReference>
<evidence type="ECO:0000313" key="6">
    <source>
        <dbReference type="Proteomes" id="UP000032680"/>
    </source>
</evidence>
<evidence type="ECO:0000256" key="2">
    <source>
        <dbReference type="ARBA" id="ARBA00023125"/>
    </source>
</evidence>
<evidence type="ECO:0000313" key="5">
    <source>
        <dbReference type="EMBL" id="GAN77380.1"/>
    </source>
</evidence>
<dbReference type="Gene3D" id="2.60.120.10">
    <property type="entry name" value="Jelly Rolls"/>
    <property type="match status" value="1"/>
</dbReference>
<sequence>MPQGPENLLLASLVAGGWRLPESEMEAVPLPLGEPIHIRDGGGAGRITFVDEGVVSLVMHDEAGRPAEVGTVGREGLVGVPLLLGATVTPYTAFVQIAGRGRRVDYPTFRRWCEDDPAFRETISRYVYFRLLLSYQNTACNALHTAEQRVARWLLMTTRRTSPRFALKQDYLAMMLGVRRATVSVVCAGLKQQGLIDYSRGMVLVRDVPGLMRLSCSCFAAFDEFHRSLIAEAVPSPASPAVAL</sequence>
<proteinExistence type="predicted"/>
<keyword evidence="6" id="KW-1185">Reference proteome</keyword>
<gene>
    <name evidence="5" type="ORF">Asru_0295_08</name>
</gene>
<accession>A0A0D6P6I8</accession>
<comment type="caution">
    <text evidence="5">The sequence shown here is derived from an EMBL/GenBank/DDBJ whole genome shotgun (WGS) entry which is preliminary data.</text>
</comment>
<dbReference type="CDD" id="cd00038">
    <property type="entry name" value="CAP_ED"/>
    <property type="match status" value="1"/>
</dbReference>
<dbReference type="InterPro" id="IPR018490">
    <property type="entry name" value="cNMP-bd_dom_sf"/>
</dbReference>
<keyword evidence="2" id="KW-0238">DNA-binding</keyword>
<dbReference type="OrthoDB" id="7506088at2"/>
<dbReference type="Proteomes" id="UP000032680">
    <property type="component" value="Unassembled WGS sequence"/>
</dbReference>
<dbReference type="GO" id="GO:0006355">
    <property type="term" value="P:regulation of DNA-templated transcription"/>
    <property type="evidence" value="ECO:0007669"/>
    <property type="project" value="InterPro"/>
</dbReference>
<dbReference type="SUPFAM" id="SSF46785">
    <property type="entry name" value="Winged helix' DNA-binding domain"/>
    <property type="match status" value="1"/>
</dbReference>
<dbReference type="PROSITE" id="PS51063">
    <property type="entry name" value="HTH_CRP_2"/>
    <property type="match status" value="1"/>
</dbReference>
<keyword evidence="3" id="KW-0804">Transcription</keyword>
<dbReference type="GO" id="GO:0003677">
    <property type="term" value="F:DNA binding"/>
    <property type="evidence" value="ECO:0007669"/>
    <property type="project" value="UniProtKB-KW"/>
</dbReference>
<evidence type="ECO:0000256" key="1">
    <source>
        <dbReference type="ARBA" id="ARBA00023015"/>
    </source>
</evidence>
<protein>
    <submittedName>
        <fullName evidence="5">Transcriptional regulator Crp/Fnr</fullName>
    </submittedName>
</protein>